<reference evidence="8" key="1">
    <citation type="submission" date="2015-06" db="EMBL/GenBank/DDBJ databases">
        <authorList>
            <person name="Radhakrishnan Rajesh"/>
            <person name="Underwood Anthony"/>
            <person name="Al-Shahib Ali"/>
        </authorList>
    </citation>
    <scope>NUCLEOTIDE SEQUENCE [LARGE SCALE GENOMIC DNA]</scope>
    <source>
        <strain evidence="8">P19_London_7_VIM_2_05_10</strain>
    </source>
</reference>
<dbReference type="EMBL" id="RBSQ01000412">
    <property type="protein sequence ID" value="RMS58618.1"/>
    <property type="molecule type" value="Genomic_DNA"/>
</dbReference>
<feature type="chain" id="PRO_5015027691" evidence="1">
    <location>
        <begin position="30"/>
        <end position="585"/>
    </location>
</feature>
<keyword evidence="1" id="KW-0732">Signal</keyword>
<comment type="caution">
    <text evidence="6">The sequence shown here is derived from an EMBL/GenBank/DDBJ whole genome shotgun (WGS) entry which is preliminary data.</text>
</comment>
<feature type="signal peptide" evidence="1">
    <location>
        <begin position="1"/>
        <end position="29"/>
    </location>
</feature>
<evidence type="ECO:0000313" key="11">
    <source>
        <dbReference type="Proteomes" id="UP000284767"/>
    </source>
</evidence>
<evidence type="ECO:0000313" key="5">
    <source>
        <dbReference type="EMBL" id="OTI59861.1"/>
    </source>
</evidence>
<dbReference type="EMBL" id="NFFZ01000010">
    <property type="protein sequence ID" value="OTI59861.1"/>
    <property type="molecule type" value="Genomic_DNA"/>
</dbReference>
<dbReference type="EMBL" id="CVVU01000024">
    <property type="protein sequence ID" value="CRO05393.1"/>
    <property type="molecule type" value="Genomic_DNA"/>
</dbReference>
<evidence type="ECO:0000313" key="4">
    <source>
        <dbReference type="EMBL" id="MZZ11204.1"/>
    </source>
</evidence>
<gene>
    <name evidence="6" type="ORF">ALP65_01498</name>
    <name evidence="5" type="ORF">CAZ10_20370</name>
    <name evidence="3" type="ORF">GNQ48_13475</name>
    <name evidence="4" type="ORF">GUL26_02970</name>
    <name evidence="7" type="ORF">IPC1295_22030</name>
    <name evidence="2" type="ORF">PAERUG_P19_London_7_VIM_2_05_10_00664</name>
</gene>
<reference evidence="6 10" key="5">
    <citation type="submission" date="2018-08" db="EMBL/GenBank/DDBJ databases">
        <title>Recombination of ecologically and evolutionarily significant loci maintains genetic cohesion in the Pseudomonas syringae species complex.</title>
        <authorList>
            <person name="Dillon M."/>
            <person name="Thakur S."/>
            <person name="Almeida R.N.D."/>
            <person name="Weir B.S."/>
            <person name="Guttman D.S."/>
        </authorList>
    </citation>
    <scope>NUCLEOTIDE SEQUENCE [LARGE SCALE GENOMIC DNA]</scope>
    <source>
        <strain evidence="6 10">ICMP 7846</strain>
    </source>
</reference>
<evidence type="ECO:0000313" key="7">
    <source>
        <dbReference type="EMBL" id="RPM10989.1"/>
    </source>
</evidence>
<evidence type="ECO:0000313" key="8">
    <source>
        <dbReference type="Proteomes" id="UP000045039"/>
    </source>
</evidence>
<sequence length="585" mass="64349">MTTTKRRGIFPLHALAAATALGCATQASAVSFNIGEIEGQFDSSLSVGASWSMRSADKDYIGTRNGGHASSQTSDDGRLNFKKGETFSKIFKGIHDLELKYGDTGAFFRGKYWYDFELKDEHRLLYDIDDHNRKEGAKSSGAQLLDAFLYHNYSIGDLPGSVRVGKQVVSWGESTFIQNSINSINPMDVAAFRRPGAEIKEGLIPVNMLYLSQGISDALTVEGFYQLEWDQTVIDNCGTFFSTTDVVADGCERMVYAGSDFDPNPANGYRYLPRAGDRDARDSGQWGLALRWYAAELNDTEFGLYAMNYHSRNPYYSVIAGNGLATSDPVTGRSTGYYFIDYPEDIRLYGLSFQTNIGSTSVAGELSYRPNMPLQINSTDMSIAAIYPTTLFGNPIYDSGFATPRAGEVINGYVRKPVTQAQVTVTQFFDRVLAADRLTVVGEVGYNHLSGVDGDDLRYGRDAIYGIGELPNNALCTGALNVANPQECNSHGFYTRNSWGYRLRGILEYPNVFAGVNLKPNLAWSHDVEGYGPNFSEGAKAVSVGLDADYQNTYTASISYTDFFGGNYNPINDRDFLAVSFGVNF</sequence>
<evidence type="ECO:0000313" key="10">
    <source>
        <dbReference type="Proteomes" id="UP000270834"/>
    </source>
</evidence>
<dbReference type="InterPro" id="IPR010727">
    <property type="entry name" value="DUF1302"/>
</dbReference>
<evidence type="ECO:0000313" key="12">
    <source>
        <dbReference type="Proteomes" id="UP000433532"/>
    </source>
</evidence>
<protein>
    <submittedName>
        <fullName evidence="5">Adhesin</fullName>
    </submittedName>
    <submittedName>
        <fullName evidence="7">DUF1302 domain-containing protein</fullName>
    </submittedName>
    <submittedName>
        <fullName evidence="3">DUF1302 family protein</fullName>
    </submittedName>
</protein>
<dbReference type="AlphaFoldDB" id="A0A069Q7R3"/>
<dbReference type="Proteomes" id="UP000433532">
    <property type="component" value="Unassembled WGS sequence"/>
</dbReference>
<evidence type="ECO:0000313" key="3">
    <source>
        <dbReference type="EMBL" id="MUI36023.1"/>
    </source>
</evidence>
<dbReference type="eggNOG" id="COG3203">
    <property type="taxonomic scope" value="Bacteria"/>
</dbReference>
<reference evidence="2" key="2">
    <citation type="submission" date="2015-06" db="EMBL/GenBank/DDBJ databases">
        <authorList>
            <person name="Radhakrishnan R."/>
            <person name="Underwood A."/>
            <person name="Al-Shahib A."/>
        </authorList>
    </citation>
    <scope>NUCLEOTIDE SEQUENCE</scope>
    <source>
        <strain evidence="2">P19_London_7_VIM_2_05_10</strain>
    </source>
</reference>
<reference evidence="5 9" key="3">
    <citation type="submission" date="2017-05" db="EMBL/GenBank/DDBJ databases">
        <authorList>
            <person name="Song R."/>
            <person name="Chenine A.L."/>
            <person name="Ruprecht R.M."/>
        </authorList>
    </citation>
    <scope>NUCLEOTIDE SEQUENCE [LARGE SCALE GENOMIC DNA]</scope>
    <source>
        <strain evidence="5 9">S567_C10_BS</strain>
    </source>
</reference>
<dbReference type="Proteomes" id="UP000270834">
    <property type="component" value="Unassembled WGS sequence"/>
</dbReference>
<dbReference type="Proteomes" id="UP000045039">
    <property type="component" value="Unassembled WGS sequence"/>
</dbReference>
<evidence type="ECO:0000313" key="9">
    <source>
        <dbReference type="Proteomes" id="UP000194857"/>
    </source>
</evidence>
<evidence type="ECO:0000256" key="1">
    <source>
        <dbReference type="SAM" id="SignalP"/>
    </source>
</evidence>
<reference evidence="4" key="8">
    <citation type="submission" date="2020-01" db="EMBL/GenBank/DDBJ databases">
        <title>Bacteria Cultured from War Wounds Associated with the Conflict in Eastern Ukraine.</title>
        <authorList>
            <person name="Snesrud E."/>
            <person name="Galac M.R."/>
            <person name="Mc Gann P."/>
            <person name="Valentine K."/>
            <person name="Viacheslav K."/>
        </authorList>
    </citation>
    <scope>NUCLEOTIDE SEQUENCE</scope>
    <source>
        <strain evidence="4">VNMU148</strain>
    </source>
</reference>
<accession>A0A069Q7R3</accession>
<dbReference type="Proteomes" id="UP000194857">
    <property type="component" value="Unassembled WGS sequence"/>
</dbReference>
<name>A0A069Q7R3_PSEAI</name>
<organism evidence="6 10">
    <name type="scientific">Pseudomonas aeruginosa</name>
    <dbReference type="NCBI Taxonomy" id="287"/>
    <lineage>
        <taxon>Bacteria</taxon>
        <taxon>Pseudomonadati</taxon>
        <taxon>Pseudomonadota</taxon>
        <taxon>Gammaproteobacteria</taxon>
        <taxon>Pseudomonadales</taxon>
        <taxon>Pseudomonadaceae</taxon>
        <taxon>Pseudomonas</taxon>
    </lineage>
</organism>
<dbReference type="EMBL" id="WOAD01000009">
    <property type="protein sequence ID" value="MUI36023.1"/>
    <property type="molecule type" value="Genomic_DNA"/>
</dbReference>
<reference evidence="7 11" key="4">
    <citation type="submission" date="2017-08" db="EMBL/GenBank/DDBJ databases">
        <authorList>
            <person name="Feschi L."/>
            <person name="Jeukens J."/>
            <person name="Emond-Rheault J.-G."/>
            <person name="Kukavica-Ibrulj I."/>
            <person name="Boyle B."/>
            <person name="Levesque R.C."/>
        </authorList>
    </citation>
    <scope>NUCLEOTIDE SEQUENCE [LARGE SCALE GENOMIC DNA]</scope>
    <source>
        <strain evidence="7 11">PA-W36</strain>
    </source>
</reference>
<evidence type="ECO:0000313" key="2">
    <source>
        <dbReference type="EMBL" id="CRO05393.1"/>
    </source>
</evidence>
<reference evidence="3 12" key="7">
    <citation type="submission" date="2019-11" db="EMBL/GenBank/DDBJ databases">
        <title>Genomes of ocular Pseudomonas aeruginosa isolates.</title>
        <authorList>
            <person name="Khan M."/>
            <person name="Rice S.A."/>
            <person name="Willcox M.D.P."/>
            <person name="Stapleton F."/>
        </authorList>
    </citation>
    <scope>NUCLEOTIDE SEQUENCE [LARGE SCALE GENOMIC DNA]</scope>
    <source>
        <strain evidence="3 12">PA221</strain>
    </source>
</reference>
<dbReference type="EMBL" id="WXZT01000001">
    <property type="protein sequence ID" value="MZZ11204.1"/>
    <property type="molecule type" value="Genomic_DNA"/>
</dbReference>
<evidence type="ECO:0000313" key="6">
    <source>
        <dbReference type="EMBL" id="RMS58618.1"/>
    </source>
</evidence>
<dbReference type="Proteomes" id="UP000644192">
    <property type="component" value="Unassembled WGS sequence"/>
</dbReference>
<proteinExistence type="predicted"/>
<dbReference type="Proteomes" id="UP000284767">
    <property type="component" value="Unassembled WGS sequence"/>
</dbReference>
<dbReference type="RefSeq" id="WP_003102337.1">
    <property type="nucleotide sequence ID" value="NZ_AP014839.1"/>
</dbReference>
<dbReference type="EMBL" id="NSNE01000014">
    <property type="protein sequence ID" value="RPM10989.1"/>
    <property type="molecule type" value="Genomic_DNA"/>
</dbReference>
<dbReference type="PROSITE" id="PS51257">
    <property type="entry name" value="PROKAR_LIPOPROTEIN"/>
    <property type="match status" value="1"/>
</dbReference>
<dbReference type="Pfam" id="PF06980">
    <property type="entry name" value="DUF1302"/>
    <property type="match status" value="1"/>
</dbReference>
<reference evidence="7 11" key="6">
    <citation type="submission" date="2019-01" db="EMBL/GenBank/DDBJ databases">
        <title>The Pseudomonas aeruginosa pan-genome provides new insights on its population structure, horizontal gene transfer and pathogenicity.</title>
        <authorList>
            <person name="Freschi L."/>
            <person name="Vincent A.T."/>
            <person name="Jeukens J."/>
            <person name="Emond-Rheault J.-G."/>
            <person name="Kukavica-Ibrulj I."/>
            <person name="Dupont M.-J."/>
            <person name="Charette S.J."/>
            <person name="Boyle B."/>
            <person name="Levesque R.C."/>
        </authorList>
    </citation>
    <scope>NUCLEOTIDE SEQUENCE [LARGE SCALE GENOMIC DNA]</scope>
    <source>
        <strain evidence="7 11">PA-W36</strain>
    </source>
</reference>
<dbReference type="OMA" id="MLGRGQY"/>